<dbReference type="Pfam" id="PF03931">
    <property type="entry name" value="Skp1_POZ"/>
    <property type="match status" value="1"/>
</dbReference>
<dbReference type="GO" id="GO:0006511">
    <property type="term" value="P:ubiquitin-dependent protein catabolic process"/>
    <property type="evidence" value="ECO:0007669"/>
    <property type="project" value="InterPro"/>
</dbReference>
<reference evidence="5 6" key="1">
    <citation type="journal article" date="2023" name="Hortic Res">
        <title>Pangenome of water caltrop reveals structural variations and asymmetric subgenome divergence after allopolyploidization.</title>
        <authorList>
            <person name="Zhang X."/>
            <person name="Chen Y."/>
            <person name="Wang L."/>
            <person name="Yuan Y."/>
            <person name="Fang M."/>
            <person name="Shi L."/>
            <person name="Lu R."/>
            <person name="Comes H.P."/>
            <person name="Ma Y."/>
            <person name="Chen Y."/>
            <person name="Huang G."/>
            <person name="Zhou Y."/>
            <person name="Zheng Z."/>
            <person name="Qiu Y."/>
        </authorList>
    </citation>
    <scope>NUCLEOTIDE SEQUENCE [LARGE SCALE GENOMIC DNA]</scope>
    <source>
        <strain evidence="5">F231</strain>
    </source>
</reference>
<dbReference type="InterPro" id="IPR016073">
    <property type="entry name" value="Skp1_comp_POZ"/>
</dbReference>
<keyword evidence="6" id="KW-1185">Reference proteome</keyword>
<dbReference type="InterPro" id="IPR016897">
    <property type="entry name" value="SKP1"/>
</dbReference>
<evidence type="ECO:0000256" key="2">
    <source>
        <dbReference type="ARBA" id="ARBA00009993"/>
    </source>
</evidence>
<evidence type="ECO:0000313" key="5">
    <source>
        <dbReference type="EMBL" id="KAK4782159.1"/>
    </source>
</evidence>
<dbReference type="AlphaFoldDB" id="A0AAN7LDC0"/>
<proteinExistence type="inferred from homology"/>
<organism evidence="5 6">
    <name type="scientific">Trapa natans</name>
    <name type="common">Water chestnut</name>
    <dbReference type="NCBI Taxonomy" id="22666"/>
    <lineage>
        <taxon>Eukaryota</taxon>
        <taxon>Viridiplantae</taxon>
        <taxon>Streptophyta</taxon>
        <taxon>Embryophyta</taxon>
        <taxon>Tracheophyta</taxon>
        <taxon>Spermatophyta</taxon>
        <taxon>Magnoliopsida</taxon>
        <taxon>eudicotyledons</taxon>
        <taxon>Gunneridae</taxon>
        <taxon>Pentapetalae</taxon>
        <taxon>rosids</taxon>
        <taxon>malvids</taxon>
        <taxon>Myrtales</taxon>
        <taxon>Lythraceae</taxon>
        <taxon>Trapa</taxon>
    </lineage>
</organism>
<dbReference type="SUPFAM" id="SSF54695">
    <property type="entry name" value="POZ domain"/>
    <property type="match status" value="1"/>
</dbReference>
<accession>A0AAN7LDC0</accession>
<dbReference type="PANTHER" id="PTHR11165">
    <property type="entry name" value="SKP1"/>
    <property type="match status" value="1"/>
</dbReference>
<sequence>MGVKFEVDKIVAMKPEMINDIIEHCCIDGGIPLPLVNSKTLSKVIQYCKEHAEVFKPIDDDLNVWNQHFIYLENKIN</sequence>
<evidence type="ECO:0000313" key="6">
    <source>
        <dbReference type="Proteomes" id="UP001346149"/>
    </source>
</evidence>
<protein>
    <recommendedName>
        <fullName evidence="4">SKP1 component POZ domain-containing protein</fullName>
    </recommendedName>
</protein>
<comment type="similarity">
    <text evidence="2">Belongs to the SKP1 family.</text>
</comment>
<feature type="domain" description="SKP1 component POZ" evidence="4">
    <location>
        <begin position="4"/>
        <end position="52"/>
    </location>
</feature>
<dbReference type="InterPro" id="IPR011333">
    <property type="entry name" value="SKP1/BTB/POZ_sf"/>
</dbReference>
<gene>
    <name evidence="5" type="ORF">SAY86_016261</name>
</gene>
<name>A0AAN7LDC0_TRANT</name>
<dbReference type="Gene3D" id="3.30.710.10">
    <property type="entry name" value="Potassium Channel Kv1.1, Chain A"/>
    <property type="match status" value="1"/>
</dbReference>
<comment type="pathway">
    <text evidence="1">Protein modification; protein ubiquitination.</text>
</comment>
<dbReference type="Proteomes" id="UP001346149">
    <property type="component" value="Unassembled WGS sequence"/>
</dbReference>
<dbReference type="InterPro" id="IPR001232">
    <property type="entry name" value="SKP1-like"/>
</dbReference>
<dbReference type="GO" id="GO:0009867">
    <property type="term" value="P:jasmonic acid mediated signaling pathway"/>
    <property type="evidence" value="ECO:0007669"/>
    <property type="project" value="UniProtKB-ARBA"/>
</dbReference>
<evidence type="ECO:0000256" key="3">
    <source>
        <dbReference type="ARBA" id="ARBA00022786"/>
    </source>
</evidence>
<dbReference type="SMART" id="SM00512">
    <property type="entry name" value="Skp1"/>
    <property type="match status" value="1"/>
</dbReference>
<comment type="caution">
    <text evidence="5">The sequence shown here is derived from an EMBL/GenBank/DDBJ whole genome shotgun (WGS) entry which is preliminary data.</text>
</comment>
<evidence type="ECO:0000256" key="1">
    <source>
        <dbReference type="ARBA" id="ARBA00004906"/>
    </source>
</evidence>
<dbReference type="EMBL" id="JAXQNO010000016">
    <property type="protein sequence ID" value="KAK4782159.1"/>
    <property type="molecule type" value="Genomic_DNA"/>
</dbReference>
<evidence type="ECO:0000259" key="4">
    <source>
        <dbReference type="Pfam" id="PF03931"/>
    </source>
</evidence>
<keyword evidence="3" id="KW-0833">Ubl conjugation pathway</keyword>